<dbReference type="InterPro" id="IPR010920">
    <property type="entry name" value="LSM_dom_sf"/>
</dbReference>
<dbReference type="eggNOG" id="arCOG01569">
    <property type="taxonomic scope" value="Archaea"/>
</dbReference>
<keyword evidence="8" id="KW-1185">Reference proteome</keyword>
<evidence type="ECO:0000313" key="7">
    <source>
        <dbReference type="EMBL" id="CAJ36199.1"/>
    </source>
</evidence>
<dbReference type="Gene3D" id="2.30.30.60">
    <property type="match status" value="1"/>
</dbReference>
<evidence type="ECO:0000259" key="6">
    <source>
        <dbReference type="Pfam" id="PF00924"/>
    </source>
</evidence>
<sequence>MISSGLKTQIQDILVSLLIIGVIASILAIPFFRPELSIYITIIALGASVALQKYIASFAAHFVIRRSSAVDVGDRIMIGHIKGDVRHIGLFHIILDEVGDDDKMGGELTGRLLHIPNLLVLDQPVRNYSKDYSTRDQLITCDYIFDEIRIPLTTDSDVTKAAQILSDLLRVENAAFARQAMETFSEDDLPNFFHDLQSGPKITIHIDEERIWINGRFVTTIKTRNDLKTKISLEFIERIRGDGSIHLK</sequence>
<dbReference type="EMBL" id="AM114193">
    <property type="protein sequence ID" value="CAJ36199.1"/>
    <property type="molecule type" value="Genomic_DNA"/>
</dbReference>
<dbReference type="SUPFAM" id="SSF50182">
    <property type="entry name" value="Sm-like ribonucleoproteins"/>
    <property type="match status" value="1"/>
</dbReference>
<dbReference type="InterPro" id="IPR006685">
    <property type="entry name" value="MscS_channel_2nd"/>
</dbReference>
<feature type="transmembrane region" description="Helical" evidence="5">
    <location>
        <begin position="38"/>
        <end position="56"/>
    </location>
</feature>
<dbReference type="InterPro" id="IPR045275">
    <property type="entry name" value="MscS_archaea/bacteria_type"/>
</dbReference>
<feature type="domain" description="Mechanosensitive ion channel MscS" evidence="6">
    <location>
        <begin position="54"/>
        <end position="130"/>
    </location>
</feature>
<dbReference type="InterPro" id="IPR023408">
    <property type="entry name" value="MscS_beta-dom_sf"/>
</dbReference>
<keyword evidence="4 5" id="KW-0472">Membrane</keyword>
<feature type="transmembrane region" description="Helical" evidence="5">
    <location>
        <begin position="12"/>
        <end position="32"/>
    </location>
</feature>
<keyword evidence="3 5" id="KW-1133">Transmembrane helix</keyword>
<gene>
    <name evidence="7" type="primary">mscS-2</name>
    <name evidence="7" type="ORF">RCIX833</name>
</gene>
<dbReference type="GO" id="GO:0016020">
    <property type="term" value="C:membrane"/>
    <property type="evidence" value="ECO:0007669"/>
    <property type="project" value="UniProtKB-SubCell"/>
</dbReference>
<proteinExistence type="predicted"/>
<evidence type="ECO:0000256" key="3">
    <source>
        <dbReference type="ARBA" id="ARBA00022989"/>
    </source>
</evidence>
<evidence type="ECO:0000256" key="1">
    <source>
        <dbReference type="ARBA" id="ARBA00004370"/>
    </source>
</evidence>
<dbReference type="PANTHER" id="PTHR30221:SF1">
    <property type="entry name" value="SMALL-CONDUCTANCE MECHANOSENSITIVE CHANNEL"/>
    <property type="match status" value="1"/>
</dbReference>
<accession>Q0W5Z4</accession>
<keyword evidence="2 5" id="KW-0812">Transmembrane</keyword>
<evidence type="ECO:0000256" key="5">
    <source>
        <dbReference type="SAM" id="Phobius"/>
    </source>
</evidence>
<dbReference type="RefSeq" id="WP_012036317.1">
    <property type="nucleotide sequence ID" value="NC_009464.1"/>
</dbReference>
<dbReference type="STRING" id="351160.RCIX833"/>
<comment type="subcellular location">
    <subcellularLocation>
        <location evidence="1">Membrane</location>
    </subcellularLocation>
</comment>
<dbReference type="AlphaFoldDB" id="Q0W5Z4"/>
<dbReference type="PANTHER" id="PTHR30221">
    <property type="entry name" value="SMALL-CONDUCTANCE MECHANOSENSITIVE CHANNEL"/>
    <property type="match status" value="1"/>
</dbReference>
<protein>
    <submittedName>
        <fullName evidence="7">Small-conductance mechanosensitive ion channel</fullName>
    </submittedName>
</protein>
<dbReference type="Proteomes" id="UP000000663">
    <property type="component" value="Chromosome"/>
</dbReference>
<evidence type="ECO:0000256" key="2">
    <source>
        <dbReference type="ARBA" id="ARBA00022692"/>
    </source>
</evidence>
<evidence type="ECO:0000256" key="4">
    <source>
        <dbReference type="ARBA" id="ARBA00023136"/>
    </source>
</evidence>
<dbReference type="Pfam" id="PF00924">
    <property type="entry name" value="MS_channel_2nd"/>
    <property type="match status" value="1"/>
</dbReference>
<dbReference type="GO" id="GO:0008381">
    <property type="term" value="F:mechanosensitive monoatomic ion channel activity"/>
    <property type="evidence" value="ECO:0007669"/>
    <property type="project" value="InterPro"/>
</dbReference>
<reference evidence="7 8" key="1">
    <citation type="journal article" date="2006" name="Science">
        <title>Genome of rice cluster I archaea -- the key methane producers in the rice rhizosphere.</title>
        <authorList>
            <person name="Erkel C."/>
            <person name="Kube M."/>
            <person name="Reinhardt R."/>
            <person name="Liesack W."/>
        </authorList>
    </citation>
    <scope>NUCLEOTIDE SEQUENCE [LARGE SCALE GENOMIC DNA]</scope>
    <source>
        <strain evidence="8">DSM 22066 / NBRC 105507 / MRE50</strain>
    </source>
</reference>
<name>Q0W5Z4_METAR</name>
<dbReference type="GeneID" id="5144915"/>
<evidence type="ECO:0000313" key="8">
    <source>
        <dbReference type="Proteomes" id="UP000000663"/>
    </source>
</evidence>
<dbReference type="KEGG" id="rci:RCIX833"/>
<dbReference type="OrthoDB" id="11475at2157"/>
<organism evidence="7 8">
    <name type="scientific">Methanocella arvoryzae (strain DSM 22066 / NBRC 105507 / MRE50)</name>
    <dbReference type="NCBI Taxonomy" id="351160"/>
    <lineage>
        <taxon>Archaea</taxon>
        <taxon>Methanobacteriati</taxon>
        <taxon>Methanobacteriota</taxon>
        <taxon>Stenosarchaea group</taxon>
        <taxon>Methanomicrobia</taxon>
        <taxon>Methanocellales</taxon>
        <taxon>Methanocellaceae</taxon>
        <taxon>Methanocella</taxon>
    </lineage>
</organism>